<dbReference type="OrthoDB" id="389699at2"/>
<dbReference type="InterPro" id="IPR007793">
    <property type="entry name" value="DivIVA_fam"/>
</dbReference>
<keyword evidence="8" id="KW-1185">Reference proteome</keyword>
<dbReference type="AlphaFoldDB" id="A0A3S9UUS9"/>
<dbReference type="KEGG" id="plut:EI981_06135"/>
<dbReference type="InterPro" id="IPR019933">
    <property type="entry name" value="DivIVA_domain"/>
</dbReference>
<dbReference type="EMBL" id="CP034346">
    <property type="protein sequence ID" value="AZS14075.1"/>
    <property type="molecule type" value="Genomic_DNA"/>
</dbReference>
<dbReference type="NCBIfam" id="TIGR03544">
    <property type="entry name" value="DivI1A_domain"/>
    <property type="match status" value="1"/>
</dbReference>
<evidence type="ECO:0000256" key="2">
    <source>
        <dbReference type="ARBA" id="ARBA00009008"/>
    </source>
</evidence>
<gene>
    <name evidence="7" type="ORF">EI981_06135</name>
</gene>
<dbReference type="Proteomes" id="UP000270678">
    <property type="component" value="Chromosome"/>
</dbReference>
<reference evidence="8" key="1">
    <citation type="submission" date="2018-12" db="EMBL/GenBank/DDBJ databases">
        <title>Complete genome sequence of Paenibacillus sp. MBLB1234.</title>
        <authorList>
            <person name="Nam Y.-D."/>
            <person name="Kang J."/>
            <person name="Chung W.-H."/>
            <person name="Park Y.S."/>
        </authorList>
    </citation>
    <scope>NUCLEOTIDE SEQUENCE [LARGE SCALE GENOMIC DNA]</scope>
    <source>
        <strain evidence="8">MBLB1234</strain>
    </source>
</reference>
<proteinExistence type="inferred from homology"/>
<dbReference type="Pfam" id="PF05103">
    <property type="entry name" value="DivIVA"/>
    <property type="match status" value="1"/>
</dbReference>
<evidence type="ECO:0000313" key="7">
    <source>
        <dbReference type="EMBL" id="AZS14075.1"/>
    </source>
</evidence>
<accession>A0A3S9UUS9</accession>
<evidence type="ECO:0000256" key="6">
    <source>
        <dbReference type="ARBA" id="ARBA00023306"/>
    </source>
</evidence>
<comment type="similarity">
    <text evidence="2">Belongs to the DivIVA family.</text>
</comment>
<evidence type="ECO:0000313" key="8">
    <source>
        <dbReference type="Proteomes" id="UP000270678"/>
    </source>
</evidence>
<dbReference type="GO" id="GO:0051301">
    <property type="term" value="P:cell division"/>
    <property type="evidence" value="ECO:0007669"/>
    <property type="project" value="UniProtKB-KW"/>
</dbReference>
<protein>
    <submittedName>
        <fullName evidence="7">DivIVA domain-containing protein</fullName>
    </submittedName>
</protein>
<organism evidence="7 8">
    <name type="scientific">Paenibacillus lutimineralis</name>
    <dbReference type="NCBI Taxonomy" id="2707005"/>
    <lineage>
        <taxon>Bacteria</taxon>
        <taxon>Bacillati</taxon>
        <taxon>Bacillota</taxon>
        <taxon>Bacilli</taxon>
        <taxon>Bacillales</taxon>
        <taxon>Paenibacillaceae</taxon>
        <taxon>Paenibacillus</taxon>
    </lineage>
</organism>
<evidence type="ECO:0000256" key="1">
    <source>
        <dbReference type="ARBA" id="ARBA00004496"/>
    </source>
</evidence>
<evidence type="ECO:0000256" key="5">
    <source>
        <dbReference type="ARBA" id="ARBA00023054"/>
    </source>
</evidence>
<dbReference type="RefSeq" id="WP_126996376.1">
    <property type="nucleotide sequence ID" value="NZ_CP034346.1"/>
</dbReference>
<keyword evidence="3" id="KW-0963">Cytoplasm</keyword>
<keyword evidence="4" id="KW-0132">Cell division</keyword>
<keyword evidence="6" id="KW-0131">Cell cycle</keyword>
<dbReference type="Gene3D" id="6.10.250.660">
    <property type="match status" value="1"/>
</dbReference>
<keyword evidence="5" id="KW-0175">Coiled coil</keyword>
<comment type="subcellular location">
    <subcellularLocation>
        <location evidence="1">Cytoplasm</location>
    </subcellularLocation>
</comment>
<evidence type="ECO:0000256" key="4">
    <source>
        <dbReference type="ARBA" id="ARBA00022618"/>
    </source>
</evidence>
<dbReference type="PANTHER" id="PTHR35794">
    <property type="entry name" value="CELL DIVISION PROTEIN DIVIVA"/>
    <property type="match status" value="1"/>
</dbReference>
<evidence type="ECO:0000256" key="3">
    <source>
        <dbReference type="ARBA" id="ARBA00022490"/>
    </source>
</evidence>
<dbReference type="PANTHER" id="PTHR35794:SF2">
    <property type="entry name" value="CELL DIVISION PROTEIN DIVIVA"/>
    <property type="match status" value="1"/>
</dbReference>
<name>A0A3S9UUS9_9BACL</name>
<sequence>MQDDYARKLDDQKSLFKQLGIKLDALTIHEKDFDVKMRGYEKEEVDRFLDDIIIDYERFYDIITDLLDKYKEIQRRQAYWEEEKKMMSSMAARKPQVDTENAVDRRLVDDGIRQLERSLEHFKQFINGGLK</sequence>
<dbReference type="GO" id="GO:0005737">
    <property type="term" value="C:cytoplasm"/>
    <property type="evidence" value="ECO:0007669"/>
    <property type="project" value="UniProtKB-SubCell"/>
</dbReference>